<dbReference type="EMBL" id="OP297535">
    <property type="protein sequence ID" value="UXE03767.1"/>
    <property type="molecule type" value="Genomic_DNA"/>
</dbReference>
<protein>
    <submittedName>
        <fullName evidence="1">Uncharacterized protein</fullName>
    </submittedName>
</protein>
<proteinExistence type="predicted"/>
<gene>
    <name evidence="1" type="primary">44</name>
    <name evidence="1" type="ORF">SEA_OBLADI_44</name>
</gene>
<evidence type="ECO:0000313" key="2">
    <source>
        <dbReference type="Proteomes" id="UP001064297"/>
    </source>
</evidence>
<accession>A0A977KLP9</accession>
<dbReference type="Proteomes" id="UP001064297">
    <property type="component" value="Segment"/>
</dbReference>
<evidence type="ECO:0000313" key="1">
    <source>
        <dbReference type="EMBL" id="UXE03767.1"/>
    </source>
</evidence>
<reference evidence="1" key="1">
    <citation type="submission" date="2022-08" db="EMBL/GenBank/DDBJ databases">
        <authorList>
            <person name="Abuwarda M.A."/>
            <person name="Alvarez A."/>
            <person name="Batteikh M."/>
            <person name="Baughman A.P."/>
            <person name="Chavez V."/>
            <person name="Cheng C."/>
            <person name="Cosentino E.J."/>
            <person name="Di Blasi D.L."/>
            <person name="Dooley N.L."/>
            <person name="Empson B.M."/>
            <person name="Erfanian K."/>
            <person name="Esparza P.D."/>
            <person name="Fleming H.S."/>
            <person name="Ghannam M.S."/>
            <person name="Gibbons A.C."/>
            <person name="Gonzalez C."/>
            <person name="Huq N.E."/>
            <person name="Jin K."/>
            <person name="Kamarzar M."/>
            <person name="Khaine A."/>
            <person name="Krug K.R."/>
            <person name="Lee A."/>
            <person name="Liao S."/>
            <person name="Light I."/>
            <person name="Ma Y."/>
            <person name="Magaling J.M."/>
            <person name="McLinden K.C."/>
            <person name="Melkote A."/>
            <person name="Montoya Serpas C.A."/>
            <person name="Niazmandi K."/>
            <person name="Ostroske E.C."/>
            <person name="Paek B.H."/>
            <person name="Rajiv S."/>
            <person name="Santos C.E."/>
            <person name="Semaan S.A."/>
            <person name="Senthilvelan J."/>
            <person name="Sheppy T.E."/>
            <person name="Stephenson J.C."/>
            <person name="Tenney M.E."/>
            <person name="Teoh N."/>
            <person name="Thorp J.P."/>
            <person name="Turon Font G."/>
            <person name="Uvarov E.V."/>
            <person name="Verpukhovskiy P."/>
            <person name="Wang J."/>
            <person name="Whang A.Y."/>
            <person name="Wright N.E."/>
            <person name="Wu M."/>
            <person name="Zhuang C."/>
            <person name="Bruns J.A."/>
            <person name="Chai A.E."/>
            <person name="Parikh H."/>
            <person name="Zorawik M."/>
            <person name="Garza D.R."/>
            <person name="Ngo R.T."/>
            <person name="Reddi K."/>
            <person name="Garcia-Vedrenne A.E."/>
            <person name="Freise A.C."/>
            <person name="Balish M.F."/>
            <person name="Garlena R.A."/>
            <person name="Russell D.A."/>
            <person name="Jacobs-Sera D."/>
            <person name="Hatfull G.F."/>
        </authorList>
    </citation>
    <scope>NUCLEOTIDE SEQUENCE</scope>
</reference>
<organism evidence="1 2">
    <name type="scientific">Gordonia phage ObLaDi</name>
    <dbReference type="NCBI Taxonomy" id="2978487"/>
    <lineage>
        <taxon>Viruses</taxon>
        <taxon>Duplodnaviria</taxon>
        <taxon>Heunggongvirae</taxon>
        <taxon>Uroviricota</taxon>
        <taxon>Caudoviricetes</taxon>
        <taxon>Kruegerviridae</taxon>
        <taxon>Cafassovirus</taxon>
        <taxon>Cafassovirus obladi</taxon>
    </lineage>
</organism>
<keyword evidence="2" id="KW-1185">Reference proteome</keyword>
<sequence length="105" mass="11142">MSGLGVRTIARVSLYSSNRAITKYLTDWLSGEGVDLSVVTGGKPPQRADVLLTTTGLSRAIEVRAARLGAMPAVVPEALDYVVGRIREGKAATLVAYDFHGLAVR</sequence>
<name>A0A977KLP9_9CAUD</name>